<evidence type="ECO:0000313" key="3">
    <source>
        <dbReference type="Proteomes" id="UP000003781"/>
    </source>
</evidence>
<keyword evidence="3" id="KW-1185">Reference proteome</keyword>
<dbReference type="AlphaFoldDB" id="A3IWA3"/>
<keyword evidence="1" id="KW-0472">Membrane</keyword>
<comment type="caution">
    <text evidence="2">The sequence shown here is derived from an EMBL/GenBank/DDBJ whole genome shotgun (WGS) entry which is preliminary data.</text>
</comment>
<dbReference type="EMBL" id="AAXW01000050">
    <property type="protein sequence ID" value="EAZ89216.1"/>
    <property type="molecule type" value="Genomic_DNA"/>
</dbReference>
<feature type="transmembrane region" description="Helical" evidence="1">
    <location>
        <begin position="125"/>
        <end position="142"/>
    </location>
</feature>
<protein>
    <submittedName>
        <fullName evidence="2">Uncharacterized protein</fullName>
    </submittedName>
</protein>
<name>A3IWA3_9CHRO</name>
<keyword evidence="1" id="KW-1133">Transmembrane helix</keyword>
<organism evidence="2 3">
    <name type="scientific">Crocosphaera chwakensis CCY0110</name>
    <dbReference type="NCBI Taxonomy" id="391612"/>
    <lineage>
        <taxon>Bacteria</taxon>
        <taxon>Bacillati</taxon>
        <taxon>Cyanobacteriota</taxon>
        <taxon>Cyanophyceae</taxon>
        <taxon>Oscillatoriophycideae</taxon>
        <taxon>Chroococcales</taxon>
        <taxon>Aphanothecaceae</taxon>
        <taxon>Crocosphaera</taxon>
        <taxon>Crocosphaera chwakensis</taxon>
    </lineage>
</organism>
<dbReference type="eggNOG" id="ENOG50317S6">
    <property type="taxonomic scope" value="Bacteria"/>
</dbReference>
<proteinExistence type="predicted"/>
<keyword evidence="1" id="KW-0812">Transmembrane</keyword>
<sequence>MSQGNAIVKLNITSNRYRILMTSYSLSLPQANFKLALWQAQADSMSDSDLYVWISDSGFVDDVAIRLHQLISTTKTIQGKVISIGKIILIKIVEFIKQHPYLSAGVALGIIIGLLVNSIPFIGQILAPLATVLGITIGAIAGHRRDKRMQGKDIANDTFLGVAEEVVEIAHDFFKLMIEIFGLILQEFKQS</sequence>
<reference evidence="2 3" key="1">
    <citation type="submission" date="2007-03" db="EMBL/GenBank/DDBJ databases">
        <authorList>
            <person name="Stal L."/>
            <person name="Ferriera S."/>
            <person name="Johnson J."/>
            <person name="Kravitz S."/>
            <person name="Beeson K."/>
            <person name="Sutton G."/>
            <person name="Rogers Y.-H."/>
            <person name="Friedman R."/>
            <person name="Frazier M."/>
            <person name="Venter J.C."/>
        </authorList>
    </citation>
    <scope>NUCLEOTIDE SEQUENCE [LARGE SCALE GENOMIC DNA]</scope>
    <source>
        <strain evidence="2 3">CCY0110</strain>
    </source>
</reference>
<feature type="transmembrane region" description="Helical" evidence="1">
    <location>
        <begin position="101"/>
        <end position="119"/>
    </location>
</feature>
<evidence type="ECO:0000256" key="1">
    <source>
        <dbReference type="SAM" id="Phobius"/>
    </source>
</evidence>
<dbReference type="Proteomes" id="UP000003781">
    <property type="component" value="Unassembled WGS sequence"/>
</dbReference>
<evidence type="ECO:0000313" key="2">
    <source>
        <dbReference type="EMBL" id="EAZ89216.1"/>
    </source>
</evidence>
<gene>
    <name evidence="2" type="ORF">CY0110_06684</name>
</gene>
<accession>A3IWA3</accession>